<organism evidence="4 5">
    <name type="scientific">Achaetomium macrosporum</name>
    <dbReference type="NCBI Taxonomy" id="79813"/>
    <lineage>
        <taxon>Eukaryota</taxon>
        <taxon>Fungi</taxon>
        <taxon>Dikarya</taxon>
        <taxon>Ascomycota</taxon>
        <taxon>Pezizomycotina</taxon>
        <taxon>Sordariomycetes</taxon>
        <taxon>Sordariomycetidae</taxon>
        <taxon>Sordariales</taxon>
        <taxon>Chaetomiaceae</taxon>
        <taxon>Achaetomium</taxon>
    </lineage>
</organism>
<sequence length="493" mass="55117">MRQAIFLFAATAAALVTPDWVNHQQISLSDKHGKAAAQDAVQTWWNTCPEAEDLFSSVERHVTKNIQRLALDSFLSLVDDDSDDEDGDHPHLPRPPRPPRPPHPPRRGHGRHGHHGPHGDPEKTIYELIKENKHTTEFAKLVDEHDEIKQLLQDTEHNHTLFVPIDRAFKRIPHHRHGHKGDDDDDKHEHKPSKEFLLALLKYHITPGLYPLGRIHHSRTLPSELHPAALEASSSEDSHGHPQRIRAATTPLVHFTRLNFYARLLGGDFVAKNGLIHAVDALLVPPPSTTSIIRLLPGHFSTLALALETTGLGEELEKEGESRRGGGTLFAPTNRAWQRLGPKANAFLFSEKGRKYLKALVKYHVVVNETLYSDAFYSGKKEGDEEGESTNYRHVDLTSLLDGKPISVDVREWKGFVSIVVNGFIKVVVRDGIANDGVIQVVDKVLIPPCKHHDGDDGDDSKGVEKEMSVEELKSRLEPYLETDNGQEDAGDL</sequence>
<dbReference type="AlphaFoldDB" id="A0AAN7CFH2"/>
<accession>A0AAN7CFH2</accession>
<keyword evidence="2" id="KW-0732">Signal</keyword>
<feature type="compositionally biased region" description="Pro residues" evidence="1">
    <location>
        <begin position="93"/>
        <end position="102"/>
    </location>
</feature>
<evidence type="ECO:0000256" key="1">
    <source>
        <dbReference type="SAM" id="MobiDB-lite"/>
    </source>
</evidence>
<dbReference type="Gene3D" id="2.30.180.10">
    <property type="entry name" value="FAS1 domain"/>
    <property type="match status" value="2"/>
</dbReference>
<evidence type="ECO:0000256" key="2">
    <source>
        <dbReference type="SAM" id="SignalP"/>
    </source>
</evidence>
<feature type="signal peptide" evidence="2">
    <location>
        <begin position="1"/>
        <end position="18"/>
    </location>
</feature>
<dbReference type="PANTHER" id="PTHR10900">
    <property type="entry name" value="PERIOSTIN-RELATED"/>
    <property type="match status" value="1"/>
</dbReference>
<evidence type="ECO:0000313" key="4">
    <source>
        <dbReference type="EMBL" id="KAK4240127.1"/>
    </source>
</evidence>
<keyword evidence="5" id="KW-1185">Reference proteome</keyword>
<dbReference type="SMART" id="SM00554">
    <property type="entry name" value="FAS1"/>
    <property type="match status" value="2"/>
</dbReference>
<feature type="compositionally biased region" description="Basic residues" evidence="1">
    <location>
        <begin position="103"/>
        <end position="116"/>
    </location>
</feature>
<feature type="compositionally biased region" description="Basic and acidic residues" evidence="1">
    <location>
        <begin position="452"/>
        <end position="479"/>
    </location>
</feature>
<feature type="region of interest" description="Disordered" evidence="1">
    <location>
        <begin position="80"/>
        <end position="122"/>
    </location>
</feature>
<dbReference type="InterPro" id="IPR000782">
    <property type="entry name" value="FAS1_domain"/>
</dbReference>
<comment type="caution">
    <text evidence="4">The sequence shown here is derived from an EMBL/GenBank/DDBJ whole genome shotgun (WGS) entry which is preliminary data.</text>
</comment>
<dbReference type="SUPFAM" id="SSF82153">
    <property type="entry name" value="FAS1 domain"/>
    <property type="match status" value="2"/>
</dbReference>
<protein>
    <submittedName>
        <fullName evidence="4">Fasciclin domain-containing protein</fullName>
    </submittedName>
</protein>
<dbReference type="PROSITE" id="PS50213">
    <property type="entry name" value="FAS1"/>
    <property type="match status" value="2"/>
</dbReference>
<dbReference type="Proteomes" id="UP001303760">
    <property type="component" value="Unassembled WGS sequence"/>
</dbReference>
<feature type="domain" description="FAS1" evidence="3">
    <location>
        <begin position="122"/>
        <end position="283"/>
    </location>
</feature>
<reference evidence="4" key="1">
    <citation type="journal article" date="2023" name="Mol. Phylogenet. Evol.">
        <title>Genome-scale phylogeny and comparative genomics of the fungal order Sordariales.</title>
        <authorList>
            <person name="Hensen N."/>
            <person name="Bonometti L."/>
            <person name="Westerberg I."/>
            <person name="Brannstrom I.O."/>
            <person name="Guillou S."/>
            <person name="Cros-Aarteil S."/>
            <person name="Calhoun S."/>
            <person name="Haridas S."/>
            <person name="Kuo A."/>
            <person name="Mondo S."/>
            <person name="Pangilinan J."/>
            <person name="Riley R."/>
            <person name="LaButti K."/>
            <person name="Andreopoulos B."/>
            <person name="Lipzen A."/>
            <person name="Chen C."/>
            <person name="Yan M."/>
            <person name="Daum C."/>
            <person name="Ng V."/>
            <person name="Clum A."/>
            <person name="Steindorff A."/>
            <person name="Ohm R.A."/>
            <person name="Martin F."/>
            <person name="Silar P."/>
            <person name="Natvig D.O."/>
            <person name="Lalanne C."/>
            <person name="Gautier V."/>
            <person name="Ament-Velasquez S.L."/>
            <person name="Kruys A."/>
            <person name="Hutchinson M.I."/>
            <person name="Powell A.J."/>
            <person name="Barry K."/>
            <person name="Miller A.N."/>
            <person name="Grigoriev I.V."/>
            <person name="Debuchy R."/>
            <person name="Gladieux P."/>
            <person name="Hiltunen Thoren M."/>
            <person name="Johannesson H."/>
        </authorList>
    </citation>
    <scope>NUCLEOTIDE SEQUENCE</scope>
    <source>
        <strain evidence="4">CBS 532.94</strain>
    </source>
</reference>
<dbReference type="Pfam" id="PF02469">
    <property type="entry name" value="Fasciclin"/>
    <property type="match status" value="2"/>
</dbReference>
<dbReference type="EMBL" id="MU860047">
    <property type="protein sequence ID" value="KAK4240127.1"/>
    <property type="molecule type" value="Genomic_DNA"/>
</dbReference>
<feature type="chain" id="PRO_5042928503" evidence="2">
    <location>
        <begin position="19"/>
        <end position="493"/>
    </location>
</feature>
<dbReference type="PANTHER" id="PTHR10900:SF125">
    <property type="entry name" value="FAS1 DOMAIN-CONTAINING PROTEIN YLR001C"/>
    <property type="match status" value="1"/>
</dbReference>
<proteinExistence type="predicted"/>
<feature type="domain" description="FAS1" evidence="3">
    <location>
        <begin position="287"/>
        <end position="446"/>
    </location>
</feature>
<feature type="region of interest" description="Disordered" evidence="1">
    <location>
        <begin position="452"/>
        <end position="493"/>
    </location>
</feature>
<gene>
    <name evidence="4" type="ORF">C8A03DRAFT_13508</name>
</gene>
<reference evidence="4" key="2">
    <citation type="submission" date="2023-05" db="EMBL/GenBank/DDBJ databases">
        <authorList>
            <consortium name="Lawrence Berkeley National Laboratory"/>
            <person name="Steindorff A."/>
            <person name="Hensen N."/>
            <person name="Bonometti L."/>
            <person name="Westerberg I."/>
            <person name="Brannstrom I.O."/>
            <person name="Guillou S."/>
            <person name="Cros-Aarteil S."/>
            <person name="Calhoun S."/>
            <person name="Haridas S."/>
            <person name="Kuo A."/>
            <person name="Mondo S."/>
            <person name="Pangilinan J."/>
            <person name="Riley R."/>
            <person name="Labutti K."/>
            <person name="Andreopoulos B."/>
            <person name="Lipzen A."/>
            <person name="Chen C."/>
            <person name="Yanf M."/>
            <person name="Daum C."/>
            <person name="Ng V."/>
            <person name="Clum A."/>
            <person name="Ohm R."/>
            <person name="Martin F."/>
            <person name="Silar P."/>
            <person name="Natvig D."/>
            <person name="Lalanne C."/>
            <person name="Gautier V."/>
            <person name="Ament-Velasquez S.L."/>
            <person name="Kruys A."/>
            <person name="Hutchinson M.I."/>
            <person name="Powell A.J."/>
            <person name="Barry K."/>
            <person name="Miller A.N."/>
            <person name="Grigoriev I.V."/>
            <person name="Debuchy R."/>
            <person name="Gladieux P."/>
            <person name="Thoren M.H."/>
            <person name="Johannesson H."/>
        </authorList>
    </citation>
    <scope>NUCLEOTIDE SEQUENCE</scope>
    <source>
        <strain evidence="4">CBS 532.94</strain>
    </source>
</reference>
<evidence type="ECO:0000259" key="3">
    <source>
        <dbReference type="PROSITE" id="PS50213"/>
    </source>
</evidence>
<dbReference type="InterPro" id="IPR036378">
    <property type="entry name" value="FAS1_dom_sf"/>
</dbReference>
<name>A0AAN7CFH2_9PEZI</name>
<dbReference type="InterPro" id="IPR050904">
    <property type="entry name" value="Adhesion/Biosynth-related"/>
</dbReference>
<evidence type="ECO:0000313" key="5">
    <source>
        <dbReference type="Proteomes" id="UP001303760"/>
    </source>
</evidence>